<comment type="caution">
    <text evidence="2">The sequence shown here is derived from an EMBL/GenBank/DDBJ whole genome shotgun (WGS) entry which is preliminary data.</text>
</comment>
<accession>A0A2P6MHU5</accession>
<name>A0A2P6MHU5_ALKUR</name>
<dbReference type="OrthoDB" id="569879at2"/>
<dbReference type="EMBL" id="PVNS01000006">
    <property type="protein sequence ID" value="PRO65820.1"/>
    <property type="molecule type" value="Genomic_DNA"/>
</dbReference>
<evidence type="ECO:0000313" key="3">
    <source>
        <dbReference type="Proteomes" id="UP000243650"/>
    </source>
</evidence>
<dbReference type="RefSeq" id="WP_105958916.1">
    <property type="nucleotide sequence ID" value="NZ_PVNS01000006.1"/>
</dbReference>
<evidence type="ECO:0000313" key="2">
    <source>
        <dbReference type="EMBL" id="PRO65820.1"/>
    </source>
</evidence>
<dbReference type="AlphaFoldDB" id="A0A2P6MHU5"/>
<keyword evidence="3" id="KW-1185">Reference proteome</keyword>
<dbReference type="PROSITE" id="PS50965">
    <property type="entry name" value="NERD"/>
    <property type="match status" value="1"/>
</dbReference>
<feature type="domain" description="NERD" evidence="1">
    <location>
        <begin position="41"/>
        <end position="158"/>
    </location>
</feature>
<sequence>MPQSTQSRPFIIDQLEALLRRLPPHHPKREEVAHKLLLFQVGAAGEASLDYYLQQLPDHLTVLRHITLPAPGEAKTFQIDLLLLSPSFVFIGEVKHIAGELQFDVERGQMIRTSEEGKDVFTCPVRQSERQAYLFEKWLEKHRFPKMPVLPNVLISNRKAQITAPDHIPSIYHTAVLPSKAAGLAGQLTEPLLSKSQFRRLTKKVTAMNIERPWSDLLQRFHLSLEDILGPLQCKVCFENQWMKKRSGWKCAGCGVATGNMYVEALGDIRLLTKEPLRRRDLQRVFEGVSKRTALRILQKHADRCGLYYQLRVKDQ</sequence>
<dbReference type="Pfam" id="PF08378">
    <property type="entry name" value="NERD"/>
    <property type="match status" value="1"/>
</dbReference>
<reference evidence="2 3" key="1">
    <citation type="submission" date="2018-03" db="EMBL/GenBank/DDBJ databases">
        <title>Bacillus urumqiensis sp. nov., a moderately haloalkaliphilic bacterium isolated from a salt lake.</title>
        <authorList>
            <person name="Zhao B."/>
            <person name="Liao Z."/>
        </authorList>
    </citation>
    <scope>NUCLEOTIDE SEQUENCE [LARGE SCALE GENOMIC DNA]</scope>
    <source>
        <strain evidence="2 3">BZ-SZ-XJ18</strain>
    </source>
</reference>
<proteinExistence type="predicted"/>
<organism evidence="2 3">
    <name type="scientific">Alkalicoccus urumqiensis</name>
    <name type="common">Bacillus urumqiensis</name>
    <dbReference type="NCBI Taxonomy" id="1548213"/>
    <lineage>
        <taxon>Bacteria</taxon>
        <taxon>Bacillati</taxon>
        <taxon>Bacillota</taxon>
        <taxon>Bacilli</taxon>
        <taxon>Bacillales</taxon>
        <taxon>Bacillaceae</taxon>
        <taxon>Alkalicoccus</taxon>
    </lineage>
</organism>
<protein>
    <recommendedName>
        <fullName evidence="1">NERD domain-containing protein</fullName>
    </recommendedName>
</protein>
<gene>
    <name evidence="2" type="ORF">C6I21_07945</name>
</gene>
<dbReference type="Proteomes" id="UP000243650">
    <property type="component" value="Unassembled WGS sequence"/>
</dbReference>
<dbReference type="InterPro" id="IPR011528">
    <property type="entry name" value="NERD"/>
</dbReference>
<evidence type="ECO:0000259" key="1">
    <source>
        <dbReference type="PROSITE" id="PS50965"/>
    </source>
</evidence>